<dbReference type="Proteomes" id="UP001175227">
    <property type="component" value="Unassembled WGS sequence"/>
</dbReference>
<dbReference type="CDD" id="cd00067">
    <property type="entry name" value="GAL4"/>
    <property type="match status" value="1"/>
</dbReference>
<gene>
    <name evidence="7" type="ORF">IW261DRAFT_1484296</name>
</gene>
<keyword evidence="8" id="KW-1185">Reference proteome</keyword>
<dbReference type="SUPFAM" id="SSF57701">
    <property type="entry name" value="Zn2/Cys6 DNA-binding domain"/>
    <property type="match status" value="1"/>
</dbReference>
<evidence type="ECO:0000256" key="4">
    <source>
        <dbReference type="ARBA" id="ARBA00023163"/>
    </source>
</evidence>
<protein>
    <recommendedName>
        <fullName evidence="6">Zn(2)-C6 fungal-type domain-containing protein</fullName>
    </recommendedName>
</protein>
<dbReference type="GO" id="GO:0008270">
    <property type="term" value="F:zinc ion binding"/>
    <property type="evidence" value="ECO:0007669"/>
    <property type="project" value="InterPro"/>
</dbReference>
<dbReference type="SMART" id="SM00066">
    <property type="entry name" value="GAL4"/>
    <property type="match status" value="1"/>
</dbReference>
<feature type="domain" description="Zn(2)-C6 fungal-type" evidence="6">
    <location>
        <begin position="21"/>
        <end position="51"/>
    </location>
</feature>
<sequence length="58" mass="6455">MSSASASDKQPTKVPRRTPMACEFCRGRKMKCDGIRPSCANCEKRQIACTYQPVNTSK</sequence>
<comment type="caution">
    <text evidence="7">The sequence shown here is derived from an EMBL/GenBank/DDBJ whole genome shotgun (WGS) entry which is preliminary data.</text>
</comment>
<evidence type="ECO:0000256" key="3">
    <source>
        <dbReference type="ARBA" id="ARBA00023015"/>
    </source>
</evidence>
<evidence type="ECO:0000259" key="6">
    <source>
        <dbReference type="PROSITE" id="PS50048"/>
    </source>
</evidence>
<evidence type="ECO:0000256" key="1">
    <source>
        <dbReference type="ARBA" id="ARBA00004123"/>
    </source>
</evidence>
<dbReference type="EMBL" id="JAUEPR010000015">
    <property type="protein sequence ID" value="KAK0477868.1"/>
    <property type="molecule type" value="Genomic_DNA"/>
</dbReference>
<dbReference type="InterPro" id="IPR036864">
    <property type="entry name" value="Zn2-C6_fun-type_DNA-bd_sf"/>
</dbReference>
<keyword evidence="4" id="KW-0804">Transcription</keyword>
<name>A0AA39U998_9AGAR</name>
<keyword evidence="2" id="KW-0479">Metal-binding</keyword>
<evidence type="ECO:0000256" key="5">
    <source>
        <dbReference type="ARBA" id="ARBA00023242"/>
    </source>
</evidence>
<keyword evidence="3" id="KW-0805">Transcription regulation</keyword>
<dbReference type="AlphaFoldDB" id="A0AA39U998"/>
<dbReference type="Pfam" id="PF00172">
    <property type="entry name" value="Zn_clus"/>
    <property type="match status" value="1"/>
</dbReference>
<dbReference type="GO" id="GO:0005634">
    <property type="term" value="C:nucleus"/>
    <property type="evidence" value="ECO:0007669"/>
    <property type="project" value="UniProtKB-SubCell"/>
</dbReference>
<dbReference type="InterPro" id="IPR050815">
    <property type="entry name" value="TF_fung"/>
</dbReference>
<evidence type="ECO:0000313" key="7">
    <source>
        <dbReference type="EMBL" id="KAK0477868.1"/>
    </source>
</evidence>
<dbReference type="PROSITE" id="PS50048">
    <property type="entry name" value="ZN2_CY6_FUNGAL_2"/>
    <property type="match status" value="1"/>
</dbReference>
<proteinExistence type="predicted"/>
<dbReference type="PANTHER" id="PTHR47338:SF5">
    <property type="entry name" value="ZN(II)2CYS6 TRANSCRIPTION FACTOR (EUROFUNG)"/>
    <property type="match status" value="1"/>
</dbReference>
<dbReference type="Gene3D" id="4.10.240.10">
    <property type="entry name" value="Zn(2)-C6 fungal-type DNA-binding domain"/>
    <property type="match status" value="1"/>
</dbReference>
<dbReference type="PROSITE" id="PS00463">
    <property type="entry name" value="ZN2_CY6_FUNGAL_1"/>
    <property type="match status" value="1"/>
</dbReference>
<evidence type="ECO:0000313" key="8">
    <source>
        <dbReference type="Proteomes" id="UP001175227"/>
    </source>
</evidence>
<comment type="subcellular location">
    <subcellularLocation>
        <location evidence="1">Nucleus</location>
    </subcellularLocation>
</comment>
<reference evidence="7" key="1">
    <citation type="submission" date="2023-06" db="EMBL/GenBank/DDBJ databases">
        <authorList>
            <consortium name="Lawrence Berkeley National Laboratory"/>
            <person name="Ahrendt S."/>
            <person name="Sahu N."/>
            <person name="Indic B."/>
            <person name="Wong-Bajracharya J."/>
            <person name="Merenyi Z."/>
            <person name="Ke H.-M."/>
            <person name="Monk M."/>
            <person name="Kocsube S."/>
            <person name="Drula E."/>
            <person name="Lipzen A."/>
            <person name="Balint B."/>
            <person name="Henrissat B."/>
            <person name="Andreopoulos B."/>
            <person name="Martin F.M."/>
            <person name="Harder C.B."/>
            <person name="Rigling D."/>
            <person name="Ford K.L."/>
            <person name="Foster G.D."/>
            <person name="Pangilinan J."/>
            <person name="Papanicolaou A."/>
            <person name="Barry K."/>
            <person name="LaButti K."/>
            <person name="Viragh M."/>
            <person name="Koriabine M."/>
            <person name="Yan M."/>
            <person name="Riley R."/>
            <person name="Champramary S."/>
            <person name="Plett K.L."/>
            <person name="Tsai I.J."/>
            <person name="Slot J."/>
            <person name="Sipos G."/>
            <person name="Plett J."/>
            <person name="Nagy L.G."/>
            <person name="Grigoriev I.V."/>
        </authorList>
    </citation>
    <scope>NUCLEOTIDE SEQUENCE</scope>
    <source>
        <strain evidence="7">ICMP 16352</strain>
    </source>
</reference>
<dbReference type="InterPro" id="IPR001138">
    <property type="entry name" value="Zn2Cys6_DnaBD"/>
</dbReference>
<evidence type="ECO:0000256" key="2">
    <source>
        <dbReference type="ARBA" id="ARBA00022723"/>
    </source>
</evidence>
<organism evidence="7 8">
    <name type="scientific">Armillaria novae-zelandiae</name>
    <dbReference type="NCBI Taxonomy" id="153914"/>
    <lineage>
        <taxon>Eukaryota</taxon>
        <taxon>Fungi</taxon>
        <taxon>Dikarya</taxon>
        <taxon>Basidiomycota</taxon>
        <taxon>Agaricomycotina</taxon>
        <taxon>Agaricomycetes</taxon>
        <taxon>Agaricomycetidae</taxon>
        <taxon>Agaricales</taxon>
        <taxon>Marasmiineae</taxon>
        <taxon>Physalacriaceae</taxon>
        <taxon>Armillaria</taxon>
    </lineage>
</organism>
<dbReference type="PANTHER" id="PTHR47338">
    <property type="entry name" value="ZN(II)2CYS6 TRANSCRIPTION FACTOR (EUROFUNG)-RELATED"/>
    <property type="match status" value="1"/>
</dbReference>
<dbReference type="GO" id="GO:0000981">
    <property type="term" value="F:DNA-binding transcription factor activity, RNA polymerase II-specific"/>
    <property type="evidence" value="ECO:0007669"/>
    <property type="project" value="InterPro"/>
</dbReference>
<keyword evidence="5" id="KW-0539">Nucleus</keyword>
<accession>A0AA39U998</accession>